<dbReference type="EMBL" id="JAPDDR010000006">
    <property type="protein sequence ID" value="MCW1914632.1"/>
    <property type="molecule type" value="Genomic_DNA"/>
</dbReference>
<dbReference type="RefSeq" id="WP_264514168.1">
    <property type="nucleotide sequence ID" value="NZ_JAPDDR010000006.1"/>
</dbReference>
<comment type="caution">
    <text evidence="2">The sequence shown here is derived from an EMBL/GenBank/DDBJ whole genome shotgun (WGS) entry which is preliminary data.</text>
</comment>
<evidence type="ECO:0000313" key="2">
    <source>
        <dbReference type="EMBL" id="MCW1914632.1"/>
    </source>
</evidence>
<name>A0ABT3G473_9BACT</name>
<gene>
    <name evidence="2" type="ORF">OJ996_13675</name>
</gene>
<sequence length="71" mass="7958">MFDSLLACSTCAVNFQDDTTNAAGWSIFFMLGMILPVLLGVVFFMVRLVRRSNVELEPEFRDELPAATPSR</sequence>
<keyword evidence="1" id="KW-0472">Membrane</keyword>
<proteinExistence type="predicted"/>
<keyword evidence="3" id="KW-1185">Reference proteome</keyword>
<accession>A0ABT3G473</accession>
<keyword evidence="1" id="KW-1133">Transmembrane helix</keyword>
<dbReference type="Proteomes" id="UP001165653">
    <property type="component" value="Unassembled WGS sequence"/>
</dbReference>
<organism evidence="2 3">
    <name type="scientific">Luteolibacter rhizosphaerae</name>
    <dbReference type="NCBI Taxonomy" id="2989719"/>
    <lineage>
        <taxon>Bacteria</taxon>
        <taxon>Pseudomonadati</taxon>
        <taxon>Verrucomicrobiota</taxon>
        <taxon>Verrucomicrobiia</taxon>
        <taxon>Verrucomicrobiales</taxon>
        <taxon>Verrucomicrobiaceae</taxon>
        <taxon>Luteolibacter</taxon>
    </lineage>
</organism>
<keyword evidence="1" id="KW-0812">Transmembrane</keyword>
<evidence type="ECO:0000313" key="3">
    <source>
        <dbReference type="Proteomes" id="UP001165653"/>
    </source>
</evidence>
<protein>
    <submittedName>
        <fullName evidence="2">Uncharacterized protein</fullName>
    </submittedName>
</protein>
<reference evidence="2" key="1">
    <citation type="submission" date="2022-10" db="EMBL/GenBank/DDBJ databases">
        <title>Luteolibacter sp. GHJ8, whole genome shotgun sequencing project.</title>
        <authorList>
            <person name="Zhao G."/>
            <person name="Shen L."/>
        </authorList>
    </citation>
    <scope>NUCLEOTIDE SEQUENCE</scope>
    <source>
        <strain evidence="2">GHJ8</strain>
    </source>
</reference>
<feature type="transmembrane region" description="Helical" evidence="1">
    <location>
        <begin position="25"/>
        <end position="46"/>
    </location>
</feature>
<evidence type="ECO:0000256" key="1">
    <source>
        <dbReference type="SAM" id="Phobius"/>
    </source>
</evidence>